<protein>
    <recommendedName>
        <fullName evidence="1">Transcription elongation factor GreA/GreB C-terminal domain-containing protein</fullName>
    </recommendedName>
</protein>
<feature type="domain" description="Transcription elongation factor GreA/GreB C-terminal" evidence="1">
    <location>
        <begin position="46"/>
        <end position="119"/>
    </location>
</feature>
<dbReference type="OrthoDB" id="5740835at2"/>
<dbReference type="InterPro" id="IPR018151">
    <property type="entry name" value="TF_GreA/GreB_CS"/>
</dbReference>
<evidence type="ECO:0000259" key="1">
    <source>
        <dbReference type="Pfam" id="PF01272"/>
    </source>
</evidence>
<sequence>MYYHSKLQNKSLLAGTQIYNQPHLLASTLHQLERLAEQQHVLKKQTPQAGPGSVVDLLDLEDQSKSRFVLVMPRDADPERRKISVLSPLGSNLLGLKKGDTSRINVGGRSLMFQIQDVYPL</sequence>
<dbReference type="AlphaFoldDB" id="A0A2N5X7V5"/>
<evidence type="ECO:0000313" key="2">
    <source>
        <dbReference type="EMBL" id="PLW70576.1"/>
    </source>
</evidence>
<dbReference type="Gene3D" id="3.10.50.30">
    <property type="entry name" value="Transcription elongation factor, GreA/GreB, C-terminal domain"/>
    <property type="match status" value="1"/>
</dbReference>
<comment type="caution">
    <text evidence="2">The sequence shown here is derived from an EMBL/GenBank/DDBJ whole genome shotgun (WGS) entry which is preliminary data.</text>
</comment>
<dbReference type="InterPro" id="IPR036953">
    <property type="entry name" value="GreA/GreB_C_sf"/>
</dbReference>
<dbReference type="GO" id="GO:0006354">
    <property type="term" value="P:DNA-templated transcription elongation"/>
    <property type="evidence" value="ECO:0007669"/>
    <property type="project" value="TreeGrafter"/>
</dbReference>
<dbReference type="InterPro" id="IPR023459">
    <property type="entry name" value="Tscrpt_elong_fac_GreA/B_fam"/>
</dbReference>
<dbReference type="PANTHER" id="PTHR30437:SF4">
    <property type="entry name" value="TRANSCRIPTION ELONGATION FACTOR GREA"/>
    <property type="match status" value="1"/>
</dbReference>
<dbReference type="SUPFAM" id="SSF54534">
    <property type="entry name" value="FKBP-like"/>
    <property type="match status" value="1"/>
</dbReference>
<reference evidence="2 3" key="1">
    <citation type="submission" date="2018-01" db="EMBL/GenBank/DDBJ databases">
        <title>The draft genome sequence of Halioglobus lutimaris HF004.</title>
        <authorList>
            <person name="Du Z.-J."/>
            <person name="Shi M.-J."/>
        </authorList>
    </citation>
    <scope>NUCLEOTIDE SEQUENCE [LARGE SCALE GENOMIC DNA]</scope>
    <source>
        <strain evidence="2 3">HF004</strain>
    </source>
</reference>
<dbReference type="InterPro" id="IPR001437">
    <property type="entry name" value="Tscrpt_elong_fac_GreA/B_C"/>
</dbReference>
<organism evidence="2 3">
    <name type="scientific">Pseudohalioglobus lutimaris</name>
    <dbReference type="NCBI Taxonomy" id="1737061"/>
    <lineage>
        <taxon>Bacteria</taxon>
        <taxon>Pseudomonadati</taxon>
        <taxon>Pseudomonadota</taxon>
        <taxon>Gammaproteobacteria</taxon>
        <taxon>Cellvibrionales</taxon>
        <taxon>Halieaceae</taxon>
        <taxon>Pseudohalioglobus</taxon>
    </lineage>
</organism>
<dbReference type="GO" id="GO:0003677">
    <property type="term" value="F:DNA binding"/>
    <property type="evidence" value="ECO:0007669"/>
    <property type="project" value="InterPro"/>
</dbReference>
<dbReference type="EMBL" id="PKUS01000001">
    <property type="protein sequence ID" value="PLW70576.1"/>
    <property type="molecule type" value="Genomic_DNA"/>
</dbReference>
<dbReference type="PROSITE" id="PS00830">
    <property type="entry name" value="GREAB_2"/>
    <property type="match status" value="1"/>
</dbReference>
<dbReference type="RefSeq" id="WP_101516900.1">
    <property type="nucleotide sequence ID" value="NZ_PKUS01000001.1"/>
</dbReference>
<dbReference type="GO" id="GO:0032784">
    <property type="term" value="P:regulation of DNA-templated transcription elongation"/>
    <property type="evidence" value="ECO:0007669"/>
    <property type="project" value="InterPro"/>
</dbReference>
<dbReference type="Pfam" id="PF01272">
    <property type="entry name" value="GreA_GreB"/>
    <property type="match status" value="1"/>
</dbReference>
<keyword evidence="3" id="KW-1185">Reference proteome</keyword>
<name>A0A2N5X7V5_9GAMM</name>
<evidence type="ECO:0000313" key="3">
    <source>
        <dbReference type="Proteomes" id="UP000235005"/>
    </source>
</evidence>
<proteinExistence type="predicted"/>
<dbReference type="Proteomes" id="UP000235005">
    <property type="component" value="Unassembled WGS sequence"/>
</dbReference>
<gene>
    <name evidence="2" type="ORF">C0039_00120</name>
</gene>
<dbReference type="GO" id="GO:0070063">
    <property type="term" value="F:RNA polymerase binding"/>
    <property type="evidence" value="ECO:0007669"/>
    <property type="project" value="InterPro"/>
</dbReference>
<dbReference type="PANTHER" id="PTHR30437">
    <property type="entry name" value="TRANSCRIPTION ELONGATION FACTOR GREA"/>
    <property type="match status" value="1"/>
</dbReference>
<accession>A0A2N5X7V5</accession>